<evidence type="ECO:0000313" key="2">
    <source>
        <dbReference type="Proteomes" id="UP000623172"/>
    </source>
</evidence>
<dbReference type="NCBIfam" id="TIGR01484">
    <property type="entry name" value="HAD-SF-IIB"/>
    <property type="match status" value="1"/>
</dbReference>
<dbReference type="InterPro" id="IPR023214">
    <property type="entry name" value="HAD_sf"/>
</dbReference>
<reference evidence="1" key="1">
    <citation type="submission" date="2020-08" db="EMBL/GenBank/DDBJ databases">
        <title>Genome public.</title>
        <authorList>
            <person name="Liu C."/>
            <person name="Sun Q."/>
        </authorList>
    </citation>
    <scope>NUCLEOTIDE SEQUENCE</scope>
    <source>
        <strain evidence="1">NSJ-53</strain>
    </source>
</reference>
<dbReference type="RefSeq" id="WP_249314340.1">
    <property type="nucleotide sequence ID" value="NZ_JACRSR010000001.1"/>
</dbReference>
<keyword evidence="1" id="KW-0378">Hydrolase</keyword>
<proteinExistence type="predicted"/>
<dbReference type="GO" id="GO:0005829">
    <property type="term" value="C:cytosol"/>
    <property type="evidence" value="ECO:0007669"/>
    <property type="project" value="TreeGrafter"/>
</dbReference>
<dbReference type="SFLD" id="SFLDG01140">
    <property type="entry name" value="C2.B:_Phosphomannomutase_and_P"/>
    <property type="match status" value="1"/>
</dbReference>
<evidence type="ECO:0000313" key="1">
    <source>
        <dbReference type="EMBL" id="MBC8530419.1"/>
    </source>
</evidence>
<dbReference type="InterPro" id="IPR036412">
    <property type="entry name" value="HAD-like_sf"/>
</dbReference>
<accession>A0A926HNB5</accession>
<gene>
    <name evidence="1" type="ORF">H8696_00980</name>
</gene>
<dbReference type="InterPro" id="IPR000150">
    <property type="entry name" value="Cof"/>
</dbReference>
<dbReference type="InterPro" id="IPR006379">
    <property type="entry name" value="HAD-SF_hydro_IIB"/>
</dbReference>
<dbReference type="SUPFAM" id="SSF56784">
    <property type="entry name" value="HAD-like"/>
    <property type="match status" value="1"/>
</dbReference>
<comment type="caution">
    <text evidence="1">The sequence shown here is derived from an EMBL/GenBank/DDBJ whole genome shotgun (WGS) entry which is preliminary data.</text>
</comment>
<dbReference type="PANTHER" id="PTHR10000:SF8">
    <property type="entry name" value="HAD SUPERFAMILY HYDROLASE-LIKE, TYPE 3"/>
    <property type="match status" value="1"/>
</dbReference>
<dbReference type="EMBL" id="JACRSR010000001">
    <property type="protein sequence ID" value="MBC8530419.1"/>
    <property type="molecule type" value="Genomic_DNA"/>
</dbReference>
<dbReference type="Gene3D" id="3.30.1240.10">
    <property type="match status" value="1"/>
</dbReference>
<name>A0A926HNB5_9FIRM</name>
<dbReference type="GO" id="GO:0016791">
    <property type="term" value="F:phosphatase activity"/>
    <property type="evidence" value="ECO:0007669"/>
    <property type="project" value="UniProtKB-ARBA"/>
</dbReference>
<dbReference type="Pfam" id="PF08282">
    <property type="entry name" value="Hydrolase_3"/>
    <property type="match status" value="1"/>
</dbReference>
<dbReference type="Gene3D" id="3.40.50.1000">
    <property type="entry name" value="HAD superfamily/HAD-like"/>
    <property type="match status" value="1"/>
</dbReference>
<protein>
    <submittedName>
        <fullName evidence="1">HAD family hydrolase</fullName>
    </submittedName>
</protein>
<dbReference type="Proteomes" id="UP000623172">
    <property type="component" value="Unassembled WGS sequence"/>
</dbReference>
<keyword evidence="2" id="KW-1185">Reference proteome</keyword>
<dbReference type="CDD" id="cd07516">
    <property type="entry name" value="HAD_Pase"/>
    <property type="match status" value="1"/>
</dbReference>
<dbReference type="AlphaFoldDB" id="A0A926HNB5"/>
<sequence>MPKVDLICLDLDGTLMNGLTVSRANHEALEEAQRAGIRVAIVTGRPYVFARELMRSKGLTVTVMAANGAHSVDMETGERLILRRMAPDAARRLIRYAGEHDILIHVFTSKGFAASAEDGAILQYRNVNRGLPPQERMEVVVADHRTILENYGDDALKVTLMEDDPEKLARLQRELAGDDAQGERSWHNMLEFMGRGMCKGWAVRELARKLSIPMDRVMAAGDHENDLTMIEAAGVSVAMGNAIDSVKAAARHTTLTCLEDGVAYAIRRWAL</sequence>
<dbReference type="PANTHER" id="PTHR10000">
    <property type="entry name" value="PHOSPHOSERINE PHOSPHATASE"/>
    <property type="match status" value="1"/>
</dbReference>
<dbReference type="NCBIfam" id="TIGR00099">
    <property type="entry name" value="Cof-subfamily"/>
    <property type="match status" value="1"/>
</dbReference>
<dbReference type="SFLD" id="SFLDS00003">
    <property type="entry name" value="Haloacid_Dehalogenase"/>
    <property type="match status" value="1"/>
</dbReference>
<organism evidence="1 2">
    <name type="scientific">Gehongia tenuis</name>
    <dbReference type="NCBI Taxonomy" id="2763655"/>
    <lineage>
        <taxon>Bacteria</taxon>
        <taxon>Bacillati</taxon>
        <taxon>Bacillota</taxon>
        <taxon>Clostridia</taxon>
        <taxon>Christensenellales</taxon>
        <taxon>Christensenellaceae</taxon>
        <taxon>Gehongia</taxon>
    </lineage>
</organism>
<dbReference type="GO" id="GO:0000287">
    <property type="term" value="F:magnesium ion binding"/>
    <property type="evidence" value="ECO:0007669"/>
    <property type="project" value="TreeGrafter"/>
</dbReference>